<sequence length="218" mass="25102">MVELADIFRIHGSQYRARFKNHMLPNHLKAMQAIEECRTEALGGHVYFCEKCGENHYSYHSCKNRHCPKCQNDSANEWLQKQQELLLTGTHFMNTWTLPDSLRQLARNNQKIMYNILFKASAATLQKLALDPRYVGGEIGMMGVLHTWRRDIGYHPHIHYIISAGGLSPDGTQWLFAGKNFLLPVKALSIIFRAKFRDELKKTKLFSAVPADTWKKIG</sequence>
<dbReference type="GO" id="GO:0004803">
    <property type="term" value="F:transposase activity"/>
    <property type="evidence" value="ECO:0007669"/>
    <property type="project" value="InterPro"/>
</dbReference>
<comment type="caution">
    <text evidence="3">The sequence shown here is derived from an EMBL/GenBank/DDBJ whole genome shotgun (WGS) entry which is preliminary data.</text>
</comment>
<gene>
    <name evidence="3" type="ORF">AUJ95_02835</name>
</gene>
<dbReference type="EMBL" id="MNYI01000072">
    <property type="protein sequence ID" value="OIP41707.1"/>
    <property type="molecule type" value="Genomic_DNA"/>
</dbReference>
<organism evidence="3 4">
    <name type="scientific">Candidatus Desantisbacteria bacterium CG2_30_40_21</name>
    <dbReference type="NCBI Taxonomy" id="1817895"/>
    <lineage>
        <taxon>Bacteria</taxon>
        <taxon>Candidatus Desantisiibacteriota</taxon>
    </lineage>
</organism>
<dbReference type="PANTHER" id="PTHR37023:SF1">
    <property type="entry name" value="ISSOD25 TRANSPOSASE TNPA_ISSOD25"/>
    <property type="match status" value="1"/>
</dbReference>
<evidence type="ECO:0000313" key="3">
    <source>
        <dbReference type="EMBL" id="OIP41707.1"/>
    </source>
</evidence>
<dbReference type="InterPro" id="IPR026889">
    <property type="entry name" value="Zn_Tnp"/>
</dbReference>
<dbReference type="GO" id="GO:0003677">
    <property type="term" value="F:DNA binding"/>
    <property type="evidence" value="ECO:0007669"/>
    <property type="project" value="InterPro"/>
</dbReference>
<dbReference type="PANTHER" id="PTHR37023">
    <property type="entry name" value="TRANSPOSASE"/>
    <property type="match status" value="1"/>
</dbReference>
<reference evidence="3 4" key="1">
    <citation type="journal article" date="2016" name="Environ. Microbiol.">
        <title>Genomic resolution of a cold subsurface aquifer community provides metabolic insights for novel microbes adapted to high CO concentrations.</title>
        <authorList>
            <person name="Probst A.J."/>
            <person name="Castelle C.J."/>
            <person name="Singh A."/>
            <person name="Brown C.T."/>
            <person name="Anantharaman K."/>
            <person name="Sharon I."/>
            <person name="Hug L.A."/>
            <person name="Burstein D."/>
            <person name="Emerson J.B."/>
            <person name="Thomas B.C."/>
            <person name="Banfield J.F."/>
        </authorList>
    </citation>
    <scope>NUCLEOTIDE SEQUENCE [LARGE SCALE GENOMIC DNA]</scope>
    <source>
        <strain evidence="3">CG2_30_40_21</strain>
    </source>
</reference>
<dbReference type="AlphaFoldDB" id="A0A1J5E258"/>
<feature type="domain" description="Transposase zinc-binding" evidence="2">
    <location>
        <begin position="7"/>
        <end position="98"/>
    </location>
</feature>
<evidence type="ECO:0000259" key="2">
    <source>
        <dbReference type="Pfam" id="PF14319"/>
    </source>
</evidence>
<evidence type="ECO:0000313" key="4">
    <source>
        <dbReference type="Proteomes" id="UP000183085"/>
    </source>
</evidence>
<proteinExistence type="predicted"/>
<dbReference type="STRING" id="1817895.AUJ95_02835"/>
<dbReference type="Pfam" id="PF04986">
    <property type="entry name" value="Y2_Tnp"/>
    <property type="match status" value="1"/>
</dbReference>
<name>A0A1J5E258_9BACT</name>
<accession>A0A1J5E258</accession>
<protein>
    <submittedName>
        <fullName evidence="3">Uncharacterized protein</fullName>
    </submittedName>
</protein>
<dbReference type="Proteomes" id="UP000183085">
    <property type="component" value="Unassembled WGS sequence"/>
</dbReference>
<feature type="domain" description="Transposase IS801/IS1294" evidence="1">
    <location>
        <begin position="140"/>
        <end position="203"/>
    </location>
</feature>
<dbReference type="Pfam" id="PF14319">
    <property type="entry name" value="Zn_Tnp_IS91"/>
    <property type="match status" value="1"/>
</dbReference>
<dbReference type="GO" id="GO:0006313">
    <property type="term" value="P:DNA transposition"/>
    <property type="evidence" value="ECO:0007669"/>
    <property type="project" value="InterPro"/>
</dbReference>
<dbReference type="InterPro" id="IPR007069">
    <property type="entry name" value="Transposase_32"/>
</dbReference>
<evidence type="ECO:0000259" key="1">
    <source>
        <dbReference type="Pfam" id="PF04986"/>
    </source>
</evidence>